<comment type="caution">
    <text evidence="1">The sequence shown here is derived from an EMBL/GenBank/DDBJ whole genome shotgun (WGS) entry which is preliminary data.</text>
</comment>
<protein>
    <submittedName>
        <fullName evidence="1">Uncharacterized protein</fullName>
    </submittedName>
</protein>
<dbReference type="AlphaFoldDB" id="A0A429ZQB6"/>
<keyword evidence="2" id="KW-1185">Reference proteome</keyword>
<dbReference type="EMBL" id="NGJT01000002">
    <property type="protein sequence ID" value="RST95876.1"/>
    <property type="molecule type" value="Genomic_DNA"/>
</dbReference>
<name>A0A429ZQB6_9ENTE</name>
<dbReference type="OrthoDB" id="2185058at2"/>
<evidence type="ECO:0000313" key="2">
    <source>
        <dbReference type="Proteomes" id="UP000288490"/>
    </source>
</evidence>
<accession>A0A429ZQB6</accession>
<proteinExistence type="predicted"/>
<dbReference type="Proteomes" id="UP000288490">
    <property type="component" value="Unassembled WGS sequence"/>
</dbReference>
<reference evidence="1 2" key="1">
    <citation type="submission" date="2017-05" db="EMBL/GenBank/DDBJ databases">
        <title>Vagococcus spp. assemblies.</title>
        <authorList>
            <person name="Gulvik C.A."/>
        </authorList>
    </citation>
    <scope>NUCLEOTIDE SEQUENCE [LARGE SCALE GENOMIC DNA]</scope>
    <source>
        <strain evidence="1 2">SS1994</strain>
    </source>
</reference>
<evidence type="ECO:0000313" key="1">
    <source>
        <dbReference type="EMBL" id="RST95876.1"/>
    </source>
</evidence>
<dbReference type="RefSeq" id="WP_125956005.1">
    <property type="nucleotide sequence ID" value="NZ_JAQEJV010000002.1"/>
</dbReference>
<gene>
    <name evidence="1" type="ORF">CBF36_01530</name>
</gene>
<sequence length="126" mass="14686">METFKQLALMTTNTSPTHFLNLIKEKNLQEMTDYFIFNNEKNSQQFYQTLEFLADDGIWTKEELTGYTFVAQTIDNDYVLATDDKTLVVPYSCYQSDSETFDVSVFTFFSLVEDNELHSKIIAKID</sequence>
<organism evidence="1 2">
    <name type="scientific">Vagococcus bubulae</name>
    <dbReference type="NCBI Taxonomy" id="1977868"/>
    <lineage>
        <taxon>Bacteria</taxon>
        <taxon>Bacillati</taxon>
        <taxon>Bacillota</taxon>
        <taxon>Bacilli</taxon>
        <taxon>Lactobacillales</taxon>
        <taxon>Enterococcaceae</taxon>
        <taxon>Vagococcus</taxon>
    </lineage>
</organism>